<organism evidence="1">
    <name type="scientific">Myoviridae sp. ct78050</name>
    <dbReference type="NCBI Taxonomy" id="2826617"/>
    <lineage>
        <taxon>Viruses</taxon>
        <taxon>Duplodnaviria</taxon>
        <taxon>Heunggongvirae</taxon>
        <taxon>Uroviricota</taxon>
        <taxon>Caudoviricetes</taxon>
    </lineage>
</organism>
<evidence type="ECO:0000313" key="1">
    <source>
        <dbReference type="EMBL" id="DAE25029.1"/>
    </source>
</evidence>
<proteinExistence type="predicted"/>
<reference evidence="1" key="1">
    <citation type="journal article" date="2021" name="Proc. Natl. Acad. Sci. U.S.A.">
        <title>A Catalog of Tens of Thousands of Viruses from Human Metagenomes Reveals Hidden Associations with Chronic Diseases.</title>
        <authorList>
            <person name="Tisza M.J."/>
            <person name="Buck C.B."/>
        </authorList>
    </citation>
    <scope>NUCLEOTIDE SEQUENCE</scope>
    <source>
        <strain evidence="1">Ct78050</strain>
    </source>
</reference>
<protein>
    <submittedName>
        <fullName evidence="1">Caveolin</fullName>
    </submittedName>
</protein>
<dbReference type="EMBL" id="BK015791">
    <property type="protein sequence ID" value="DAE25029.1"/>
    <property type="molecule type" value="Genomic_DNA"/>
</dbReference>
<name>A0A8S5R232_9CAUD</name>
<sequence>MILRELNHTYYRPVDIVVVREYQDIMYEPKGVHSFSCLAKAKNYFGKREVLEVVDYEATRTTRIYLQG</sequence>
<accession>A0A8S5R232</accession>